<reference evidence="2 3" key="1">
    <citation type="submission" date="2024-09" db="EMBL/GenBank/DDBJ databases">
        <authorList>
            <person name="Sun Q."/>
            <person name="Mori K."/>
        </authorList>
    </citation>
    <scope>NUCLEOTIDE SEQUENCE [LARGE SCALE GENOMIC DNA]</scope>
    <source>
        <strain evidence="2 3">NCAIM B.02481</strain>
    </source>
</reference>
<keyword evidence="1" id="KW-0472">Membrane</keyword>
<evidence type="ECO:0000256" key="1">
    <source>
        <dbReference type="SAM" id="Phobius"/>
    </source>
</evidence>
<protein>
    <submittedName>
        <fullName evidence="2">Uncharacterized protein</fullName>
    </submittedName>
</protein>
<evidence type="ECO:0000313" key="2">
    <source>
        <dbReference type="EMBL" id="MFC0603322.1"/>
    </source>
</evidence>
<dbReference type="Proteomes" id="UP001589832">
    <property type="component" value="Unassembled WGS sequence"/>
</dbReference>
<comment type="caution">
    <text evidence="2">The sequence shown here is derived from an EMBL/GenBank/DDBJ whole genome shotgun (WGS) entry which is preliminary data.</text>
</comment>
<keyword evidence="3" id="KW-1185">Reference proteome</keyword>
<keyword evidence="1" id="KW-1133">Transmembrane helix</keyword>
<gene>
    <name evidence="2" type="ORF">ACFFGA_02070</name>
</gene>
<keyword evidence="1" id="KW-0812">Transmembrane</keyword>
<dbReference type="EMBL" id="JBHLTQ010000001">
    <property type="protein sequence ID" value="MFC0603322.1"/>
    <property type="molecule type" value="Genomic_DNA"/>
</dbReference>
<sequence>MYWLIGVIAIIVLAIVIIKLTINTKENPDSNLGILEHPSTFKKQGIEMVDKSLEEKQ</sequence>
<feature type="transmembrane region" description="Helical" evidence="1">
    <location>
        <begin position="6"/>
        <end position="22"/>
    </location>
</feature>
<evidence type="ECO:0000313" key="3">
    <source>
        <dbReference type="Proteomes" id="UP001589832"/>
    </source>
</evidence>
<proteinExistence type="predicted"/>
<organism evidence="2 3">
    <name type="scientific">Winogradskyella pulchriflava</name>
    <dbReference type="NCBI Taxonomy" id="1110688"/>
    <lineage>
        <taxon>Bacteria</taxon>
        <taxon>Pseudomonadati</taxon>
        <taxon>Bacteroidota</taxon>
        <taxon>Flavobacteriia</taxon>
        <taxon>Flavobacteriales</taxon>
        <taxon>Flavobacteriaceae</taxon>
        <taxon>Winogradskyella</taxon>
    </lineage>
</organism>
<accession>A0ABV6Q4X0</accession>
<name>A0ABV6Q4X0_9FLAO</name>
<dbReference type="RefSeq" id="WP_386058935.1">
    <property type="nucleotide sequence ID" value="NZ_JBHLTQ010000001.1"/>
</dbReference>